<dbReference type="InterPro" id="IPR036249">
    <property type="entry name" value="Thioredoxin-like_sf"/>
</dbReference>
<comment type="subcellular location">
    <subcellularLocation>
        <location evidence="1">Cell envelope</location>
    </subcellularLocation>
</comment>
<evidence type="ECO:0000256" key="1">
    <source>
        <dbReference type="ARBA" id="ARBA00004196"/>
    </source>
</evidence>
<evidence type="ECO:0000313" key="7">
    <source>
        <dbReference type="EMBL" id="SPD88511.1"/>
    </source>
</evidence>
<name>A0A2N9JLQ6_9ACTN</name>
<dbReference type="Proteomes" id="UP000238164">
    <property type="component" value="Chromosome 1"/>
</dbReference>
<dbReference type="PROSITE" id="PS00194">
    <property type="entry name" value="THIOREDOXIN_1"/>
    <property type="match status" value="1"/>
</dbReference>
<dbReference type="EMBL" id="LT985188">
    <property type="protein sequence ID" value="SPD88511.1"/>
    <property type="molecule type" value="Genomic_DNA"/>
</dbReference>
<evidence type="ECO:0000256" key="4">
    <source>
        <dbReference type="ARBA" id="ARBA00023157"/>
    </source>
</evidence>
<proteinExistence type="predicted"/>
<keyword evidence="3" id="KW-0812">Transmembrane</keyword>
<organism evidence="7 8">
    <name type="scientific">Micropruina glycogenica</name>
    <dbReference type="NCBI Taxonomy" id="75385"/>
    <lineage>
        <taxon>Bacteria</taxon>
        <taxon>Bacillati</taxon>
        <taxon>Actinomycetota</taxon>
        <taxon>Actinomycetes</taxon>
        <taxon>Propionibacteriales</taxon>
        <taxon>Nocardioidaceae</taxon>
        <taxon>Micropruina</taxon>
    </lineage>
</organism>
<dbReference type="SUPFAM" id="SSF52833">
    <property type="entry name" value="Thioredoxin-like"/>
    <property type="match status" value="1"/>
</dbReference>
<reference evidence="7 8" key="1">
    <citation type="submission" date="2018-02" db="EMBL/GenBank/DDBJ databases">
        <authorList>
            <person name="Cohen D.B."/>
            <person name="Kent A.D."/>
        </authorList>
    </citation>
    <scope>NUCLEOTIDE SEQUENCE [LARGE SCALE GENOMIC DNA]</scope>
    <source>
        <strain evidence="7">1</strain>
    </source>
</reference>
<dbReference type="KEGG" id="mgg:MPLG2_3481"/>
<sequence>MSRGRAPSFRRLPSFRRTPESRLARVSAAAVAVLMLLAGCTITRVEEPSASSDPTFVPATQAEVLQARKAAGIAACPESSETVAARPDGLPDLTLDCLGGDSTVRLAGLRGKPMVINLWAQWCAPCRAESPFLREFAQVGKGKVLLLGLNYADPRPELAVEFASLVGWKYPQMADPDRRLGAALALPVAIPITLFVDADGRLVRTYIGGVHSYDELKQLTHDELGVTL</sequence>
<dbReference type="InterPro" id="IPR050553">
    <property type="entry name" value="Thioredoxin_ResA/DsbE_sf"/>
</dbReference>
<feature type="domain" description="Thioredoxin" evidence="6">
    <location>
        <begin position="84"/>
        <end position="225"/>
    </location>
</feature>
<keyword evidence="3" id="KW-0735">Signal-anchor</keyword>
<dbReference type="PROSITE" id="PS51352">
    <property type="entry name" value="THIOREDOXIN_2"/>
    <property type="match status" value="1"/>
</dbReference>
<dbReference type="InterPro" id="IPR017937">
    <property type="entry name" value="Thioredoxin_CS"/>
</dbReference>
<evidence type="ECO:0000313" key="8">
    <source>
        <dbReference type="Proteomes" id="UP000238164"/>
    </source>
</evidence>
<evidence type="ECO:0000256" key="5">
    <source>
        <dbReference type="ARBA" id="ARBA00023284"/>
    </source>
</evidence>
<keyword evidence="8" id="KW-1185">Reference proteome</keyword>
<keyword evidence="5" id="KW-0676">Redox-active center</keyword>
<dbReference type="GO" id="GO:0016853">
    <property type="term" value="F:isomerase activity"/>
    <property type="evidence" value="ECO:0007669"/>
    <property type="project" value="UniProtKB-KW"/>
</dbReference>
<keyword evidence="2" id="KW-0201">Cytochrome c-type biogenesis</keyword>
<evidence type="ECO:0000259" key="6">
    <source>
        <dbReference type="PROSITE" id="PS51352"/>
    </source>
</evidence>
<dbReference type="PANTHER" id="PTHR42852:SF6">
    <property type="entry name" value="THIOL:DISULFIDE INTERCHANGE PROTEIN DSBE"/>
    <property type="match status" value="1"/>
</dbReference>
<accession>A0A2N9JLQ6</accession>
<evidence type="ECO:0000256" key="3">
    <source>
        <dbReference type="ARBA" id="ARBA00022968"/>
    </source>
</evidence>
<keyword evidence="7" id="KW-0413">Isomerase</keyword>
<dbReference type="PANTHER" id="PTHR42852">
    <property type="entry name" value="THIOL:DISULFIDE INTERCHANGE PROTEIN DSBE"/>
    <property type="match status" value="1"/>
</dbReference>
<protein>
    <submittedName>
        <fullName evidence="7">Thiol-disulfide isomerase or thioredoxin</fullName>
    </submittedName>
</protein>
<dbReference type="InterPro" id="IPR013766">
    <property type="entry name" value="Thioredoxin_domain"/>
</dbReference>
<keyword evidence="4" id="KW-1015">Disulfide bond</keyword>
<dbReference type="InterPro" id="IPR013740">
    <property type="entry name" value="Redoxin"/>
</dbReference>
<dbReference type="Gene3D" id="3.40.30.10">
    <property type="entry name" value="Glutaredoxin"/>
    <property type="match status" value="1"/>
</dbReference>
<dbReference type="GO" id="GO:0017004">
    <property type="term" value="P:cytochrome complex assembly"/>
    <property type="evidence" value="ECO:0007669"/>
    <property type="project" value="UniProtKB-KW"/>
</dbReference>
<dbReference type="AlphaFoldDB" id="A0A2N9JLQ6"/>
<gene>
    <name evidence="7" type="ORF">MPLG2_3481</name>
</gene>
<dbReference type="Pfam" id="PF08534">
    <property type="entry name" value="Redoxin"/>
    <property type="match status" value="1"/>
</dbReference>
<dbReference type="GO" id="GO:0030313">
    <property type="term" value="C:cell envelope"/>
    <property type="evidence" value="ECO:0007669"/>
    <property type="project" value="UniProtKB-SubCell"/>
</dbReference>
<dbReference type="GO" id="GO:0016491">
    <property type="term" value="F:oxidoreductase activity"/>
    <property type="evidence" value="ECO:0007669"/>
    <property type="project" value="InterPro"/>
</dbReference>
<dbReference type="CDD" id="cd02966">
    <property type="entry name" value="TlpA_like_family"/>
    <property type="match status" value="1"/>
</dbReference>
<evidence type="ECO:0000256" key="2">
    <source>
        <dbReference type="ARBA" id="ARBA00022748"/>
    </source>
</evidence>